<accession>A0A6P5Y4Y9</accession>
<feature type="domain" description="Wall-associated receptor kinase galacturonan-binding" evidence="7">
    <location>
        <begin position="34"/>
        <end position="96"/>
    </location>
</feature>
<dbReference type="GeneID" id="111288788"/>
<evidence type="ECO:0000256" key="1">
    <source>
        <dbReference type="ARBA" id="ARBA00004167"/>
    </source>
</evidence>
<dbReference type="GO" id="GO:0016020">
    <property type="term" value="C:membrane"/>
    <property type="evidence" value="ECO:0007669"/>
    <property type="project" value="UniProtKB-SubCell"/>
</dbReference>
<dbReference type="AlphaFoldDB" id="A0A6P5Y4Y9"/>
<evidence type="ECO:0000256" key="3">
    <source>
        <dbReference type="ARBA" id="ARBA00022729"/>
    </source>
</evidence>
<dbReference type="GO" id="GO:0030247">
    <property type="term" value="F:polysaccharide binding"/>
    <property type="evidence" value="ECO:0007669"/>
    <property type="project" value="InterPro"/>
</dbReference>
<keyword evidence="4" id="KW-1133">Transmembrane helix</keyword>
<dbReference type="KEGG" id="dzi:111288788"/>
<evidence type="ECO:0000256" key="5">
    <source>
        <dbReference type="ARBA" id="ARBA00023136"/>
    </source>
</evidence>
<dbReference type="PANTHER" id="PTHR33138:SF60">
    <property type="entry name" value="PROTEIN KINASE DOMAIN-CONTAINING PROTEIN"/>
    <property type="match status" value="1"/>
</dbReference>
<organism evidence="8 9">
    <name type="scientific">Durio zibethinus</name>
    <name type="common">Durian</name>
    <dbReference type="NCBI Taxonomy" id="66656"/>
    <lineage>
        <taxon>Eukaryota</taxon>
        <taxon>Viridiplantae</taxon>
        <taxon>Streptophyta</taxon>
        <taxon>Embryophyta</taxon>
        <taxon>Tracheophyta</taxon>
        <taxon>Spermatophyta</taxon>
        <taxon>Magnoliopsida</taxon>
        <taxon>eudicotyledons</taxon>
        <taxon>Gunneridae</taxon>
        <taxon>Pentapetalae</taxon>
        <taxon>rosids</taxon>
        <taxon>malvids</taxon>
        <taxon>Malvales</taxon>
        <taxon>Malvaceae</taxon>
        <taxon>Helicteroideae</taxon>
        <taxon>Durio</taxon>
    </lineage>
</organism>
<evidence type="ECO:0000259" key="7">
    <source>
        <dbReference type="Pfam" id="PF13947"/>
    </source>
</evidence>
<dbReference type="Proteomes" id="UP000515121">
    <property type="component" value="Unplaced"/>
</dbReference>
<proteinExistence type="predicted"/>
<evidence type="ECO:0000256" key="6">
    <source>
        <dbReference type="SAM" id="SignalP"/>
    </source>
</evidence>
<sequence>MLRAKLPLFCLLLSLALSRLPDACIAARLLSKDCDSSFCGNVNISYPFRLNTQPDRCGFSWFELVCENNRTIFPMKYGNFYVQDISYVNRTIHLLDVSLDNDNCSIPHSSYPWYTPSGNSIGLFLDGRYDSTAEFSVMYLVNCKMKMINSSVYIDASRCSTNRSNSPTPPTS</sequence>
<gene>
    <name evidence="9" type="primary">LOC111288788</name>
</gene>
<protein>
    <submittedName>
        <fullName evidence="9">LEAF RUST 10 DISEASE-RESISTANCE LOCUS RECEPTOR-LIKE PROTEIN KINASE-like 2.4</fullName>
    </submittedName>
</protein>
<feature type="chain" id="PRO_5028409429" evidence="6">
    <location>
        <begin position="27"/>
        <end position="172"/>
    </location>
</feature>
<dbReference type="RefSeq" id="XP_022735503.1">
    <property type="nucleotide sequence ID" value="XM_022879768.1"/>
</dbReference>
<keyword evidence="3 6" id="KW-0732">Signal</keyword>
<keyword evidence="8" id="KW-1185">Reference proteome</keyword>
<dbReference type="InterPro" id="IPR025287">
    <property type="entry name" value="WAK_GUB"/>
</dbReference>
<evidence type="ECO:0000256" key="2">
    <source>
        <dbReference type="ARBA" id="ARBA00022692"/>
    </source>
</evidence>
<feature type="signal peptide" evidence="6">
    <location>
        <begin position="1"/>
        <end position="26"/>
    </location>
</feature>
<evidence type="ECO:0000313" key="8">
    <source>
        <dbReference type="Proteomes" id="UP000515121"/>
    </source>
</evidence>
<evidence type="ECO:0000256" key="4">
    <source>
        <dbReference type="ARBA" id="ARBA00022989"/>
    </source>
</evidence>
<comment type="subcellular location">
    <subcellularLocation>
        <location evidence="1">Membrane</location>
        <topology evidence="1">Single-pass membrane protein</topology>
    </subcellularLocation>
</comment>
<keyword evidence="5" id="KW-0472">Membrane</keyword>
<name>A0A6P5Y4Y9_DURZI</name>
<evidence type="ECO:0000313" key="9">
    <source>
        <dbReference type="RefSeq" id="XP_022735503.1"/>
    </source>
</evidence>
<dbReference type="PANTHER" id="PTHR33138">
    <property type="entry name" value="OS01G0690200 PROTEIN"/>
    <property type="match status" value="1"/>
</dbReference>
<reference evidence="9" key="1">
    <citation type="submission" date="2025-08" db="UniProtKB">
        <authorList>
            <consortium name="RefSeq"/>
        </authorList>
    </citation>
    <scope>IDENTIFICATION</scope>
    <source>
        <tissue evidence="9">Fruit stalk</tissue>
    </source>
</reference>
<dbReference type="Pfam" id="PF13947">
    <property type="entry name" value="GUB_WAK_bind"/>
    <property type="match status" value="1"/>
</dbReference>
<dbReference type="OrthoDB" id="1146903at2759"/>
<keyword evidence="2" id="KW-0812">Transmembrane</keyword>